<dbReference type="EMBL" id="CP126209">
    <property type="protein sequence ID" value="WIA09917.1"/>
    <property type="molecule type" value="Genomic_DNA"/>
</dbReference>
<dbReference type="Gene3D" id="3.40.50.410">
    <property type="entry name" value="von Willebrand factor, type A domain"/>
    <property type="match status" value="4"/>
</dbReference>
<evidence type="ECO:0000256" key="1">
    <source>
        <dbReference type="ARBA" id="ARBA00004613"/>
    </source>
</evidence>
<feature type="region of interest" description="Disordered" evidence="4">
    <location>
        <begin position="277"/>
        <end position="299"/>
    </location>
</feature>
<proteinExistence type="predicted"/>
<feature type="compositionally biased region" description="Low complexity" evidence="4">
    <location>
        <begin position="235"/>
        <end position="254"/>
    </location>
</feature>
<keyword evidence="7" id="KW-1185">Reference proteome</keyword>
<dbReference type="Pfam" id="PF00092">
    <property type="entry name" value="VWA"/>
    <property type="match status" value="1"/>
</dbReference>
<dbReference type="InterPro" id="IPR052969">
    <property type="entry name" value="Thr-specific_kinase-like"/>
</dbReference>
<feature type="region of interest" description="Disordered" evidence="4">
    <location>
        <begin position="222"/>
        <end position="259"/>
    </location>
</feature>
<evidence type="ECO:0000256" key="2">
    <source>
        <dbReference type="ARBA" id="ARBA00022525"/>
    </source>
</evidence>
<keyword evidence="3" id="KW-0732">Signal</keyword>
<evidence type="ECO:0000259" key="5">
    <source>
        <dbReference type="PROSITE" id="PS50234"/>
    </source>
</evidence>
<feature type="domain" description="VWFA" evidence="5">
    <location>
        <begin position="943"/>
        <end position="1104"/>
    </location>
</feature>
<gene>
    <name evidence="6" type="ORF">OEZ85_010131</name>
</gene>
<organism evidence="6 7">
    <name type="scientific">Tetradesmus obliquus</name>
    <name type="common">Green alga</name>
    <name type="synonym">Acutodesmus obliquus</name>
    <dbReference type="NCBI Taxonomy" id="3088"/>
    <lineage>
        <taxon>Eukaryota</taxon>
        <taxon>Viridiplantae</taxon>
        <taxon>Chlorophyta</taxon>
        <taxon>core chlorophytes</taxon>
        <taxon>Chlorophyceae</taxon>
        <taxon>CS clade</taxon>
        <taxon>Sphaeropleales</taxon>
        <taxon>Scenedesmaceae</taxon>
        <taxon>Tetradesmus</taxon>
    </lineage>
</organism>
<feature type="compositionally biased region" description="Basic and acidic residues" evidence="4">
    <location>
        <begin position="1063"/>
        <end position="1074"/>
    </location>
</feature>
<dbReference type="InterPro" id="IPR056861">
    <property type="entry name" value="HMCN1-like_VWA"/>
</dbReference>
<dbReference type="Proteomes" id="UP001244341">
    <property type="component" value="Chromosome 2b"/>
</dbReference>
<dbReference type="Pfam" id="PF13519">
    <property type="entry name" value="VWA_2"/>
    <property type="match status" value="1"/>
</dbReference>
<sequence>MQSLADVKQAANAWETGFSSACRLIQGRSTHAVAVAAGEMVMQGIQMLQTITALKLQAGVMEQGAAEAVAVEEHSIRCLLAALPPDRLPPQVQRQLQELGIQYGSGAAGASAADAAEDFELPEDDAAALPGADSTDAKARELAEMAAHFSSSADLSYALQHLDELAASSAAAGEDDEGHMPGTRLLSASKAAAEPAGATPDNLLHLDQDIEVTTEDLAVDTSQTAGAADGTQPDAAGAAGLGSSSSRGGQQLGSMQWPGGLAGGKVNVLGQLKSNRRGLVLPPSNRPLGKNVQIKPNLQVSGPTPEFELATTAVGRITIDPKIKQDVLAASNLAELYQQAGTSRKQGQHGSRSSTAAGAARNSAAAAAAVGSAAAALQAATGQLTYQRLAASAPMQKASTVVVQQLLRYIELFYKRSSGRQQHSFEVAVLLDNSGSMSRLADETKQALVLLAEVLRRLEMRFAVVRFGRAHGQVVLKGLQEPFSAQALQLALEAMTFDEGTYPASACEYAAREVFKDAPAISSSSSNGGQASLPAAEAGVGSSGGSSSPEIVHHRLVLALVDGLTQEMRAEDYLSALQPKGIKLAVLNLYDRQQEEMMGRINDLWAAAADHAETLSKEHAADMSKQVEEQWRLALARPAVQGQVNRLVEVLEGAVLPHNKHTRRRAEESGPTLHLQGLIKAVISNYSSHKIFARKTAGGKRTYQVALLLDVSQSMQGHLQQCSLEVLAMLADALGKVGLDDFVVMTFGAAPVLVKGPDTAWDQASQLALLEQVNCKPDQHLASMDAAAIQAAAALLGSSNSRAAKKIFVISDGYGTSGLALAAALQQAEQAGVEVVGLSVGFDRSHVPMCYQRWATAKLPSALPDALQALYAADDMAAASSGSAAAAAGEDWTELMPVMSGAAATVEEVLQQQSSVFGDLVKQLGQHKEAKLIHAQPDEMSVDVCFCIDVTGSMSGWIEACKAQIQAIADGLLPKIQEKCKDIDVRVRWGLVAYRDVGDAQQLQELPFTEDSKELVAMVKELQAQGGGDEPEDMMAALSAAAQLQWQAKARFLVLIADSPAHGRDCNDDPKDAHPGGSPRPGCDVRSVMQQLRKQHVDLLVMPVKAHKLDKTAAAMRKHYDCPAEDRKLSCEPLFDSSKQPAHAFHFVFCLDSSGSMSGRPWQELLTAYQQLLTRRTSDQCAGDYVSVVAFDSSPRVAIQLQQLTSAPQSFSYSGGGTCFTPALQRAAGMEQGWD</sequence>
<evidence type="ECO:0000256" key="4">
    <source>
        <dbReference type="SAM" id="MobiDB-lite"/>
    </source>
</evidence>
<evidence type="ECO:0000256" key="3">
    <source>
        <dbReference type="ARBA" id="ARBA00022729"/>
    </source>
</evidence>
<feature type="domain" description="VWFA" evidence="5">
    <location>
        <begin position="704"/>
        <end position="841"/>
    </location>
</feature>
<reference evidence="6 7" key="1">
    <citation type="submission" date="2023-05" db="EMBL/GenBank/DDBJ databases">
        <title>A 100% complete, gapless, phased diploid assembly of the Scenedesmus obliquus UTEX 3031 genome.</title>
        <authorList>
            <person name="Biondi T.C."/>
            <person name="Hanschen E.R."/>
            <person name="Kwon T."/>
            <person name="Eng W."/>
            <person name="Kruse C.P.S."/>
            <person name="Koehler S.I."/>
            <person name="Kunde Y."/>
            <person name="Gleasner C.D."/>
            <person name="You Mak K.T."/>
            <person name="Polle J."/>
            <person name="Hovde B.T."/>
            <person name="Starkenburg S.R."/>
        </authorList>
    </citation>
    <scope>NUCLEOTIDE SEQUENCE [LARGE SCALE GENOMIC DNA]</scope>
    <source>
        <strain evidence="6 7">DOE0152z</strain>
    </source>
</reference>
<keyword evidence="2" id="KW-0964">Secreted</keyword>
<evidence type="ECO:0000313" key="7">
    <source>
        <dbReference type="Proteomes" id="UP001244341"/>
    </source>
</evidence>
<dbReference type="PANTHER" id="PTHR47763">
    <property type="entry name" value="ALPHA-PROTEIN KINASE VWKA"/>
    <property type="match status" value="1"/>
</dbReference>
<feature type="region of interest" description="Disordered" evidence="4">
    <location>
        <begin position="524"/>
        <end position="547"/>
    </location>
</feature>
<feature type="region of interest" description="Disordered" evidence="4">
    <location>
        <begin position="1063"/>
        <end position="1082"/>
    </location>
</feature>
<dbReference type="SUPFAM" id="SSF53300">
    <property type="entry name" value="vWA-like"/>
    <property type="match status" value="4"/>
</dbReference>
<feature type="domain" description="VWFA" evidence="5">
    <location>
        <begin position="426"/>
        <end position="631"/>
    </location>
</feature>
<dbReference type="SMART" id="SM00327">
    <property type="entry name" value="VWA"/>
    <property type="match status" value="3"/>
</dbReference>
<dbReference type="Pfam" id="PF25106">
    <property type="entry name" value="VWA_4"/>
    <property type="match status" value="1"/>
</dbReference>
<comment type="subcellular location">
    <subcellularLocation>
        <location evidence="1">Secreted</location>
    </subcellularLocation>
</comment>
<evidence type="ECO:0000313" key="6">
    <source>
        <dbReference type="EMBL" id="WIA09917.1"/>
    </source>
</evidence>
<dbReference type="CDD" id="cd00198">
    <property type="entry name" value="vWFA"/>
    <property type="match status" value="3"/>
</dbReference>
<dbReference type="Pfam" id="PF13768">
    <property type="entry name" value="VWA_3"/>
    <property type="match status" value="1"/>
</dbReference>
<name>A0ABY8TNE4_TETOB</name>
<accession>A0ABY8TNE4</accession>
<dbReference type="PANTHER" id="PTHR47763:SF4">
    <property type="entry name" value="ALPHA-PROTEIN KINASE VWKA"/>
    <property type="match status" value="1"/>
</dbReference>
<dbReference type="InterPro" id="IPR002035">
    <property type="entry name" value="VWF_A"/>
</dbReference>
<dbReference type="InterPro" id="IPR036465">
    <property type="entry name" value="vWFA_dom_sf"/>
</dbReference>
<protein>
    <recommendedName>
        <fullName evidence="5">VWFA domain-containing protein</fullName>
    </recommendedName>
</protein>
<dbReference type="PROSITE" id="PS50234">
    <property type="entry name" value="VWFA"/>
    <property type="match status" value="3"/>
</dbReference>